<name>A0ABP7A7E9_9ACTN</name>
<evidence type="ECO:0000256" key="1">
    <source>
        <dbReference type="ARBA" id="ARBA00007120"/>
    </source>
</evidence>
<dbReference type="GO" id="GO:0004860">
    <property type="term" value="F:protein kinase inhibitor activity"/>
    <property type="evidence" value="ECO:0007669"/>
    <property type="project" value="UniProtKB-KW"/>
</dbReference>
<protein>
    <submittedName>
        <fullName evidence="2">YbhB/YbcL family Raf kinase inhibitor-like protein</fullName>
    </submittedName>
</protein>
<evidence type="ECO:0000313" key="2">
    <source>
        <dbReference type="EMBL" id="GAA3626413.1"/>
    </source>
</evidence>
<accession>A0ABP7A7E9</accession>
<gene>
    <name evidence="2" type="ORF">GCM10022236_30830</name>
</gene>
<dbReference type="RefSeq" id="WP_344806105.1">
    <property type="nucleotide sequence ID" value="NZ_BAABAB010000022.1"/>
</dbReference>
<proteinExistence type="inferred from homology"/>
<keyword evidence="2" id="KW-0649">Protein kinase inhibitor</keyword>
<comment type="caution">
    <text evidence="2">The sequence shown here is derived from an EMBL/GenBank/DDBJ whole genome shotgun (WGS) entry which is preliminary data.</text>
</comment>
<dbReference type="CDD" id="cd00865">
    <property type="entry name" value="PEBP_bact_arch"/>
    <property type="match status" value="1"/>
</dbReference>
<dbReference type="PANTHER" id="PTHR30289:SF1">
    <property type="entry name" value="PEBP (PHOSPHATIDYLETHANOLAMINE-BINDING PROTEIN) FAMILY PROTEIN"/>
    <property type="match status" value="1"/>
</dbReference>
<dbReference type="InterPro" id="IPR005247">
    <property type="entry name" value="YbhB_YbcL/LppC-like"/>
</dbReference>
<reference evidence="3" key="1">
    <citation type="journal article" date="2019" name="Int. J. Syst. Evol. Microbiol.">
        <title>The Global Catalogue of Microorganisms (GCM) 10K type strain sequencing project: providing services to taxonomists for standard genome sequencing and annotation.</title>
        <authorList>
            <consortium name="The Broad Institute Genomics Platform"/>
            <consortium name="The Broad Institute Genome Sequencing Center for Infectious Disease"/>
            <person name="Wu L."/>
            <person name="Ma J."/>
        </authorList>
    </citation>
    <scope>NUCLEOTIDE SEQUENCE [LARGE SCALE GENOMIC DNA]</scope>
    <source>
        <strain evidence="3">JCM 16929</strain>
    </source>
</reference>
<dbReference type="Pfam" id="PF01161">
    <property type="entry name" value="PBP"/>
    <property type="match status" value="1"/>
</dbReference>
<dbReference type="PANTHER" id="PTHR30289">
    <property type="entry name" value="UNCHARACTERIZED PROTEIN YBCL-RELATED"/>
    <property type="match status" value="1"/>
</dbReference>
<dbReference type="SUPFAM" id="SSF49777">
    <property type="entry name" value="PEBP-like"/>
    <property type="match status" value="1"/>
</dbReference>
<evidence type="ECO:0000313" key="3">
    <source>
        <dbReference type="Proteomes" id="UP001501490"/>
    </source>
</evidence>
<comment type="similarity">
    <text evidence="1">Belongs to the UPF0098 family.</text>
</comment>
<dbReference type="InterPro" id="IPR008914">
    <property type="entry name" value="PEBP"/>
</dbReference>
<keyword evidence="3" id="KW-1185">Reference proteome</keyword>
<dbReference type="EMBL" id="BAABAB010000022">
    <property type="protein sequence ID" value="GAA3626413.1"/>
    <property type="molecule type" value="Genomic_DNA"/>
</dbReference>
<dbReference type="NCBIfam" id="TIGR00481">
    <property type="entry name" value="YbhB/YbcL family Raf kinase inhibitor-like protein"/>
    <property type="match status" value="1"/>
</dbReference>
<dbReference type="Gene3D" id="3.90.280.10">
    <property type="entry name" value="PEBP-like"/>
    <property type="match status" value="1"/>
</dbReference>
<sequence>MASPYDIIGVVPSFTLTSTDIADGERLARGQVSEIMGAGGDDVSPQLSWSGFPPETKSFAVTVFDPDAPTASGFWHWAVCNLPASVTELESGAGDGSGLPEGALTLPNEARLARFIGAAPPPGHGRHRYFVAVHALDVERLDVDPDSTPAVMCFNMFGHTLARAEIQAWYEA</sequence>
<dbReference type="InterPro" id="IPR036610">
    <property type="entry name" value="PEBP-like_sf"/>
</dbReference>
<organism evidence="2 3">
    <name type="scientific">Microlunatus ginsengisoli</name>
    <dbReference type="NCBI Taxonomy" id="363863"/>
    <lineage>
        <taxon>Bacteria</taxon>
        <taxon>Bacillati</taxon>
        <taxon>Actinomycetota</taxon>
        <taxon>Actinomycetes</taxon>
        <taxon>Propionibacteriales</taxon>
        <taxon>Propionibacteriaceae</taxon>
        <taxon>Microlunatus</taxon>
    </lineage>
</organism>
<dbReference type="Proteomes" id="UP001501490">
    <property type="component" value="Unassembled WGS sequence"/>
</dbReference>